<feature type="transmembrane region" description="Helical" evidence="2">
    <location>
        <begin position="62"/>
        <end position="77"/>
    </location>
</feature>
<feature type="compositionally biased region" description="Low complexity" evidence="1">
    <location>
        <begin position="338"/>
        <end position="348"/>
    </location>
</feature>
<dbReference type="AlphaFoldDB" id="D7CYC4"/>
<dbReference type="KEGG" id="tra:Trad_1644"/>
<keyword evidence="4" id="KW-1185">Reference proteome</keyword>
<reference evidence="4" key="1">
    <citation type="submission" date="2010-05" db="EMBL/GenBank/DDBJ databases">
        <title>The complete genome of Truepera radiovictris DSM 17093.</title>
        <authorList>
            <consortium name="US DOE Joint Genome Institute (JGI-PGF)"/>
            <person name="Lucas S."/>
            <person name="Copeland A."/>
            <person name="Lapidus A."/>
            <person name="Glavina del Rio T."/>
            <person name="Dalin E."/>
            <person name="Tice H."/>
            <person name="Bruce D."/>
            <person name="Goodwin L."/>
            <person name="Pitluck S."/>
            <person name="Kyrpides N."/>
            <person name="Mavromatis K."/>
            <person name="Ovchinnikova G."/>
            <person name="Munk A.C."/>
            <person name="Detter J.C."/>
            <person name="Han C."/>
            <person name="Tapia R."/>
            <person name="Land M."/>
            <person name="Hauser L."/>
            <person name="Markowitz V."/>
            <person name="Cheng J.-F."/>
            <person name="Hugenholtz P."/>
            <person name="Woyke T."/>
            <person name="Wu D."/>
            <person name="Tindall B."/>
            <person name="Pomrenke H.G."/>
            <person name="Brambilla E."/>
            <person name="Klenk H.-P."/>
            <person name="Eisen J.A."/>
        </authorList>
    </citation>
    <scope>NUCLEOTIDE SEQUENCE [LARGE SCALE GENOMIC DNA]</scope>
    <source>
        <strain evidence="4">DSM 17093 / CIP 108686 / LMG 22925 / RQ-24</strain>
    </source>
</reference>
<accession>D7CYC4</accession>
<keyword evidence="2" id="KW-1133">Transmembrane helix</keyword>
<dbReference type="HOGENOM" id="CLU_516720_0_0_0"/>
<name>D7CYC4_TRURR</name>
<evidence type="ECO:0000256" key="1">
    <source>
        <dbReference type="SAM" id="MobiDB-lite"/>
    </source>
</evidence>
<protein>
    <submittedName>
        <fullName evidence="3">Uncharacterized protein</fullName>
    </submittedName>
</protein>
<sequence>MRSMQIRPSQRQTPGPYPPRGGPLLHEQLAQRRRAGARLLRGGGLALATSLVAWALAAPLPYHLLALALAFALGYLWRPKRTDERAHAWALSWIDAQSGLAYRTALELPPQEDPYGLGAAVRRRAEASAKRLAPPPTQPWWLPLVVLATLFALLPALPVPNLGAPLRTPFGTPSTPHGGGDTPAPPPPEPSTAAEPSEEASAATPSGRAAGDPVAEETPSEARVGAGAGGSGEAGAPSGEVGEAAALERYLSSLAELEAAEGAPQTRPTSPFGSLGAPPDDLSPEMRFGDAETLDGRDLADAQRGTETAPPEEAASEPSAGDTGGDEAEGGGARDDAGQAGSAESAAGEAEDGSGSGEGSAPQDAPAAPPPGGAGAEGAPSPEAGEEAGLQGDEATGDEAVGEGAAGSPSAPEESGAEIGGGGSAETAGDAPSDAAQGAAQGGGGEDAAGEPQDRLGDPPQGPLQRLPGVRGEDGPSQRGEVLQPGTENFVLPSSREPAEYARAAEEAIREGRLPLEYQDIVREYFR</sequence>
<feature type="compositionally biased region" description="Low complexity" evidence="1">
    <location>
        <begin position="191"/>
        <end position="206"/>
    </location>
</feature>
<evidence type="ECO:0000313" key="4">
    <source>
        <dbReference type="Proteomes" id="UP000000379"/>
    </source>
</evidence>
<feature type="region of interest" description="Disordered" evidence="1">
    <location>
        <begin position="1"/>
        <end position="22"/>
    </location>
</feature>
<keyword evidence="2" id="KW-0472">Membrane</keyword>
<feature type="region of interest" description="Disordered" evidence="1">
    <location>
        <begin position="168"/>
        <end position="243"/>
    </location>
</feature>
<feature type="region of interest" description="Disordered" evidence="1">
    <location>
        <begin position="256"/>
        <end position="495"/>
    </location>
</feature>
<dbReference type="EMBL" id="CP002049">
    <property type="protein sequence ID" value="ADI14763.1"/>
    <property type="molecule type" value="Genomic_DNA"/>
</dbReference>
<feature type="compositionally biased region" description="Basic and acidic residues" evidence="1">
    <location>
        <begin position="287"/>
        <end position="301"/>
    </location>
</feature>
<feature type="compositionally biased region" description="Low complexity" evidence="1">
    <location>
        <begin position="425"/>
        <end position="439"/>
    </location>
</feature>
<proteinExistence type="predicted"/>
<feature type="transmembrane region" description="Helical" evidence="2">
    <location>
        <begin position="140"/>
        <end position="159"/>
    </location>
</feature>
<evidence type="ECO:0000256" key="2">
    <source>
        <dbReference type="SAM" id="Phobius"/>
    </source>
</evidence>
<reference evidence="3 4" key="2">
    <citation type="journal article" date="2011" name="Stand. Genomic Sci.">
        <title>Complete genome sequence of Truepera radiovictrix type strain (RQ-24).</title>
        <authorList>
            <person name="Ivanova N."/>
            <person name="Rohde C."/>
            <person name="Munk C."/>
            <person name="Nolan M."/>
            <person name="Lucas S."/>
            <person name="Del Rio T.G."/>
            <person name="Tice H."/>
            <person name="Deshpande S."/>
            <person name="Cheng J.F."/>
            <person name="Tapia R."/>
            <person name="Han C."/>
            <person name="Goodwin L."/>
            <person name="Pitluck S."/>
            <person name="Liolios K."/>
            <person name="Mavromatis K."/>
            <person name="Mikhailova N."/>
            <person name="Pati A."/>
            <person name="Chen A."/>
            <person name="Palaniappan K."/>
            <person name="Land M."/>
            <person name="Hauser L."/>
            <person name="Chang Y.J."/>
            <person name="Jeffries C.D."/>
            <person name="Brambilla E."/>
            <person name="Rohde M."/>
            <person name="Goker M."/>
            <person name="Tindall B.J."/>
            <person name="Woyke T."/>
            <person name="Bristow J."/>
            <person name="Eisen J.A."/>
            <person name="Markowitz V."/>
            <person name="Hugenholtz P."/>
            <person name="Kyrpides N.C."/>
            <person name="Klenk H.P."/>
            <person name="Lapidus A."/>
        </authorList>
    </citation>
    <scope>NUCLEOTIDE SEQUENCE [LARGE SCALE GENOMIC DNA]</scope>
    <source>
        <strain evidence="4">DSM 17093 / CIP 108686 / LMG 22925 / RQ-24</strain>
    </source>
</reference>
<feature type="compositionally biased region" description="Low complexity" evidence="1">
    <location>
        <begin position="377"/>
        <end position="389"/>
    </location>
</feature>
<organism evidence="3 4">
    <name type="scientific">Truepera radiovictrix (strain DSM 17093 / CIP 108686 / LMG 22925 / RQ-24)</name>
    <dbReference type="NCBI Taxonomy" id="649638"/>
    <lineage>
        <taxon>Bacteria</taxon>
        <taxon>Thermotogati</taxon>
        <taxon>Deinococcota</taxon>
        <taxon>Deinococci</taxon>
        <taxon>Trueperales</taxon>
        <taxon>Trueperaceae</taxon>
        <taxon>Truepera</taxon>
    </lineage>
</organism>
<keyword evidence="2" id="KW-0812">Transmembrane</keyword>
<feature type="transmembrane region" description="Helical" evidence="2">
    <location>
        <begin position="39"/>
        <end position="56"/>
    </location>
</feature>
<dbReference type="Proteomes" id="UP000000379">
    <property type="component" value="Chromosome"/>
</dbReference>
<dbReference type="STRING" id="649638.Trad_1644"/>
<gene>
    <name evidence="3" type="ordered locus">Trad_1644</name>
</gene>
<feature type="compositionally biased region" description="Low complexity" evidence="1">
    <location>
        <begin position="234"/>
        <end position="243"/>
    </location>
</feature>
<feature type="compositionally biased region" description="Polar residues" evidence="1">
    <location>
        <begin position="1"/>
        <end position="13"/>
    </location>
</feature>
<feature type="compositionally biased region" description="Low complexity" evidence="1">
    <location>
        <begin position="306"/>
        <end position="321"/>
    </location>
</feature>
<evidence type="ECO:0000313" key="3">
    <source>
        <dbReference type="EMBL" id="ADI14763.1"/>
    </source>
</evidence>